<comment type="caution">
    <text evidence="3">The sequence shown here is derived from an EMBL/GenBank/DDBJ whole genome shotgun (WGS) entry which is preliminary data.</text>
</comment>
<dbReference type="EMBL" id="DAAMJF010000001">
    <property type="protein sequence ID" value="HAC6881942.1"/>
    <property type="molecule type" value="Genomic_DNA"/>
</dbReference>
<dbReference type="GO" id="GO:0009307">
    <property type="term" value="P:DNA restriction-modification system"/>
    <property type="evidence" value="ECO:0007669"/>
    <property type="project" value="InterPro"/>
</dbReference>
<keyword evidence="3" id="KW-0540">Nuclease</keyword>
<accession>A0A3T5Q3Z9</accession>
<gene>
    <name evidence="2" type="ORF">AHU48_21140</name>
    <name evidence="3" type="ORF">G0D71_00855</name>
</gene>
<evidence type="ECO:0000313" key="3">
    <source>
        <dbReference type="EMBL" id="HAC6881942.1"/>
    </source>
</evidence>
<keyword evidence="3" id="KW-0255">Endonuclease</keyword>
<dbReference type="GO" id="GO:0004519">
    <property type="term" value="F:endonuclease activity"/>
    <property type="evidence" value="ECO:0007669"/>
    <property type="project" value="UniProtKB-KW"/>
</dbReference>
<dbReference type="AlphaFoldDB" id="A0A3T5Q3Z9"/>
<dbReference type="InterPro" id="IPR011335">
    <property type="entry name" value="Restrct_endonuc-II-like"/>
</dbReference>
<keyword evidence="3" id="KW-0378">Hydrolase</keyword>
<dbReference type="GO" id="GO:0003677">
    <property type="term" value="F:DNA binding"/>
    <property type="evidence" value="ECO:0007669"/>
    <property type="project" value="InterPro"/>
</dbReference>
<dbReference type="RefSeq" id="WP_000214485.1">
    <property type="nucleotide sequence ID" value="NZ_JAKMZO010000007.1"/>
</dbReference>
<reference evidence="2" key="3">
    <citation type="submission" date="2018-08" db="EMBL/GenBank/DDBJ databases">
        <authorList>
            <consortium name="GenomeTrakr network: Whole genome sequencing for foodborne pathogen traceback"/>
        </authorList>
    </citation>
    <scope>NUCLEOTIDE SEQUENCE</scope>
    <source>
        <strain evidence="2">FDA00000611</strain>
    </source>
</reference>
<sequence>MTTVVFILLAFISLTAFWLRCNTRSARVRRHQRNRQTANRVLLKLPELKAGQQVLYLRKINPYVFEEMILTAIERRGIPVRRNPSYSGDGGIDGQFWIGQERWLVQAKRFASAVRPEHVRQFGELVRQEKCRGLFVHTGRTGFISFKYFSDYPEILLISGSSLLLLLSGESVEHVLRPLKKRQYR</sequence>
<evidence type="ECO:0000313" key="2">
    <source>
        <dbReference type="EMBL" id="ECJ4451666.1"/>
    </source>
</evidence>
<organism evidence="3">
    <name type="scientific">Salmonella enterica I</name>
    <dbReference type="NCBI Taxonomy" id="59201"/>
    <lineage>
        <taxon>Bacteria</taxon>
        <taxon>Pseudomonadati</taxon>
        <taxon>Pseudomonadota</taxon>
        <taxon>Gammaproteobacteria</taxon>
        <taxon>Enterobacterales</taxon>
        <taxon>Enterobacteriaceae</taxon>
        <taxon>Salmonella</taxon>
    </lineage>
</organism>
<dbReference type="SUPFAM" id="SSF52980">
    <property type="entry name" value="Restriction endonuclease-like"/>
    <property type="match status" value="1"/>
</dbReference>
<reference evidence="3" key="2">
    <citation type="submission" date="2018-07" db="EMBL/GenBank/DDBJ databases">
        <authorList>
            <consortium name="NCBI Pathogen Detection Project"/>
        </authorList>
    </citation>
    <scope>NUCLEOTIDE SEQUENCE</scope>
    <source>
        <strain evidence="3">13-0328</strain>
    </source>
</reference>
<dbReference type="EMBL" id="AAIYJT010000034">
    <property type="protein sequence ID" value="ECJ4451666.1"/>
    <property type="molecule type" value="Genomic_DNA"/>
</dbReference>
<reference evidence="3" key="1">
    <citation type="journal article" date="2018" name="Genome Biol.">
        <title>SKESA: strategic k-mer extension for scrupulous assemblies.</title>
        <authorList>
            <person name="Souvorov A."/>
            <person name="Agarwala R."/>
            <person name="Lipman D.J."/>
        </authorList>
    </citation>
    <scope>NUCLEOTIDE SEQUENCE</scope>
    <source>
        <strain evidence="3">13-0328</strain>
    </source>
</reference>
<dbReference type="Pfam" id="PF04471">
    <property type="entry name" value="Mrr_cat"/>
    <property type="match status" value="1"/>
</dbReference>
<dbReference type="InterPro" id="IPR007560">
    <property type="entry name" value="Restrct_endonuc_IV_Mrr"/>
</dbReference>
<protein>
    <submittedName>
        <fullName evidence="3">Restriction endonuclease</fullName>
    </submittedName>
</protein>
<evidence type="ECO:0000259" key="1">
    <source>
        <dbReference type="Pfam" id="PF04471"/>
    </source>
</evidence>
<dbReference type="Gene3D" id="3.40.1350.10">
    <property type="match status" value="1"/>
</dbReference>
<feature type="domain" description="Restriction endonuclease type IV Mrr" evidence="1">
    <location>
        <begin position="57"/>
        <end position="164"/>
    </location>
</feature>
<dbReference type="InterPro" id="IPR011856">
    <property type="entry name" value="tRNA_endonuc-like_dom_sf"/>
</dbReference>
<name>A0A3T5Q3Z9_SALET</name>
<proteinExistence type="predicted"/>